<protein>
    <submittedName>
        <fullName evidence="5">Winged helix-turn-helix domain-containing protein</fullName>
    </submittedName>
</protein>
<evidence type="ECO:0000259" key="4">
    <source>
        <dbReference type="PROSITE" id="PS51755"/>
    </source>
</evidence>
<dbReference type="SMART" id="SM00862">
    <property type="entry name" value="Trans_reg_C"/>
    <property type="match status" value="1"/>
</dbReference>
<dbReference type="InterPro" id="IPR016032">
    <property type="entry name" value="Sig_transdc_resp-reg_C-effctor"/>
</dbReference>
<comment type="caution">
    <text evidence="5">The sequence shown here is derived from an EMBL/GenBank/DDBJ whole genome shotgun (WGS) entry which is preliminary data.</text>
</comment>
<dbReference type="Gene3D" id="1.10.10.10">
    <property type="entry name" value="Winged helix-like DNA-binding domain superfamily/Winged helix DNA-binding domain"/>
    <property type="match status" value="1"/>
</dbReference>
<feature type="DNA-binding region" description="OmpR/PhoB-type" evidence="3">
    <location>
        <begin position="8"/>
        <end position="105"/>
    </location>
</feature>
<dbReference type="InterPro" id="IPR001867">
    <property type="entry name" value="OmpR/PhoB-type_DNA-bd"/>
</dbReference>
<dbReference type="PROSITE" id="PS51755">
    <property type="entry name" value="OMPR_PHOB"/>
    <property type="match status" value="1"/>
</dbReference>
<dbReference type="CDD" id="cd00383">
    <property type="entry name" value="trans_reg_C"/>
    <property type="match status" value="1"/>
</dbReference>
<accession>A0ABS3KQH9</accession>
<proteinExistence type="predicted"/>
<dbReference type="EMBL" id="JACTNG010000002">
    <property type="protein sequence ID" value="MBO1078606.1"/>
    <property type="molecule type" value="Genomic_DNA"/>
</dbReference>
<dbReference type="Proteomes" id="UP001518989">
    <property type="component" value="Unassembled WGS sequence"/>
</dbReference>
<evidence type="ECO:0000256" key="2">
    <source>
        <dbReference type="PROSITE-ProRule" id="PRU00339"/>
    </source>
</evidence>
<organism evidence="5 6">
    <name type="scientific">Roseomonas haemaphysalidis</name>
    <dbReference type="NCBI Taxonomy" id="2768162"/>
    <lineage>
        <taxon>Bacteria</taxon>
        <taxon>Pseudomonadati</taxon>
        <taxon>Pseudomonadota</taxon>
        <taxon>Alphaproteobacteria</taxon>
        <taxon>Acetobacterales</taxon>
        <taxon>Roseomonadaceae</taxon>
        <taxon>Roseomonas</taxon>
    </lineage>
</organism>
<evidence type="ECO:0000256" key="3">
    <source>
        <dbReference type="PROSITE-ProRule" id="PRU01091"/>
    </source>
</evidence>
<feature type="domain" description="OmpR/PhoB-type" evidence="4">
    <location>
        <begin position="8"/>
        <end position="105"/>
    </location>
</feature>
<dbReference type="InterPro" id="IPR036388">
    <property type="entry name" value="WH-like_DNA-bd_sf"/>
</dbReference>
<dbReference type="InterPro" id="IPR011990">
    <property type="entry name" value="TPR-like_helical_dom_sf"/>
</dbReference>
<dbReference type="SUPFAM" id="SSF46894">
    <property type="entry name" value="C-terminal effector domain of the bipartite response regulators"/>
    <property type="match status" value="1"/>
</dbReference>
<dbReference type="PROSITE" id="PS50005">
    <property type="entry name" value="TPR"/>
    <property type="match status" value="1"/>
</dbReference>
<evidence type="ECO:0000256" key="1">
    <source>
        <dbReference type="ARBA" id="ARBA00023125"/>
    </source>
</evidence>
<evidence type="ECO:0000313" key="5">
    <source>
        <dbReference type="EMBL" id="MBO1078606.1"/>
    </source>
</evidence>
<keyword evidence="1 3" id="KW-0238">DNA-binding</keyword>
<name>A0ABS3KQH9_9PROT</name>
<dbReference type="InterPro" id="IPR019734">
    <property type="entry name" value="TPR_rpt"/>
</dbReference>
<evidence type="ECO:0000313" key="6">
    <source>
        <dbReference type="Proteomes" id="UP001518989"/>
    </source>
</evidence>
<keyword evidence="2" id="KW-0802">TPR repeat</keyword>
<keyword evidence="6" id="KW-1185">Reference proteome</keyword>
<feature type="repeat" description="TPR" evidence="2">
    <location>
        <begin position="249"/>
        <end position="282"/>
    </location>
</feature>
<sequence length="424" mass="45594">MPPGAFPSPSLPVGGFTLDEAQATLLAPDGARVPLRPKTFALLRLLARHRGHVVERQQILDEVWAGLTVTDDNVTQCIGEIRRALGEEGGRLLRTVPRRGYLLAAEPAPPPQHATAAPPRRTARWAWVAVPVVLLVALGAGGWTTRQRLVEPAPLALAGGSGAEARALFDQGRAMAYRGQGGRADNWLTARRLFERAIAADPHFAQAYVEAAFTYTNMATSGLSTDPAGDLDSAAALVWDAVRLAPDLAVVRAAEGAVLRLQRRPAEALQAYREAVRLDPLQYPSRANAGLMLILVGRPQEAAEPVLEAMALAESNHSFTGTWLTYLGIAELQMGVGDFGAERFRRSLERQAFLAPDTRRLFLAAALALQGQAEAAGVLVREVLARQPAMTATRLRQAELSDDPAYLANQANLYRGLKLAGLPD</sequence>
<dbReference type="Gene3D" id="1.25.40.10">
    <property type="entry name" value="Tetratricopeptide repeat domain"/>
    <property type="match status" value="1"/>
</dbReference>
<reference evidence="5 6" key="1">
    <citation type="submission" date="2020-09" db="EMBL/GenBank/DDBJ databases">
        <title>Roseomonas.</title>
        <authorList>
            <person name="Zhu W."/>
        </authorList>
    </citation>
    <scope>NUCLEOTIDE SEQUENCE [LARGE SCALE GENOMIC DNA]</scope>
    <source>
        <strain evidence="5 6">573</strain>
    </source>
</reference>
<dbReference type="SUPFAM" id="SSF48452">
    <property type="entry name" value="TPR-like"/>
    <property type="match status" value="1"/>
</dbReference>
<dbReference type="Pfam" id="PF00486">
    <property type="entry name" value="Trans_reg_C"/>
    <property type="match status" value="1"/>
</dbReference>
<gene>
    <name evidence="5" type="ORF">IAI61_06155</name>
</gene>
<dbReference type="RefSeq" id="WP_207416020.1">
    <property type="nucleotide sequence ID" value="NZ_CP061178.1"/>
</dbReference>